<dbReference type="EMBL" id="JAGEPF010000035">
    <property type="protein sequence ID" value="MBO2464472.1"/>
    <property type="molecule type" value="Genomic_DNA"/>
</dbReference>
<name>A0ABS3S632_9ACTN</name>
<evidence type="ECO:0000313" key="2">
    <source>
        <dbReference type="EMBL" id="MBO2464472.1"/>
    </source>
</evidence>
<dbReference type="RefSeq" id="WP_208250969.1">
    <property type="nucleotide sequence ID" value="NZ_JAGEPF010000035.1"/>
</dbReference>
<feature type="compositionally biased region" description="Pro residues" evidence="1">
    <location>
        <begin position="201"/>
        <end position="217"/>
    </location>
</feature>
<gene>
    <name evidence="2" type="ORF">J4709_43565</name>
</gene>
<reference evidence="2 3" key="1">
    <citation type="submission" date="2021-03" db="EMBL/GenBank/DDBJ databases">
        <title>Actinomadura violae sp. nov., isolated from lichen in Thailand.</title>
        <authorList>
            <person name="Kanchanasin P."/>
            <person name="Saeng-In P."/>
            <person name="Phongsopitanun W."/>
            <person name="Yuki M."/>
            <person name="Kudo T."/>
            <person name="Ohkuma M."/>
            <person name="Tanasupawat S."/>
        </authorList>
    </citation>
    <scope>NUCLEOTIDE SEQUENCE [LARGE SCALE GENOMIC DNA]</scope>
    <source>
        <strain evidence="2 3">LCR2-06</strain>
    </source>
</reference>
<evidence type="ECO:0000256" key="1">
    <source>
        <dbReference type="SAM" id="MobiDB-lite"/>
    </source>
</evidence>
<feature type="compositionally biased region" description="Acidic residues" evidence="1">
    <location>
        <begin position="127"/>
        <end position="136"/>
    </location>
</feature>
<protein>
    <submittedName>
        <fullName evidence="2">Uncharacterized protein</fullName>
    </submittedName>
</protein>
<comment type="caution">
    <text evidence="2">The sequence shown here is derived from an EMBL/GenBank/DDBJ whole genome shotgun (WGS) entry which is preliminary data.</text>
</comment>
<accession>A0ABS3S632</accession>
<sequence length="367" mass="39345">MGWGRLDDNLDDHPKFLALLDHEESGWAAITLWTLALAWANRNTRKGGKTPGLLPAGLPRRYLGGAGRQAAALLVEVGLWETAESGWMIHDFIDYLPSEKTRKARAEAGRKGAEARWRGKKAAESAEPGDDLDDGVDDRAEGRAEGRADGNEPSPRHAGSDAGSYDVDGNEPSGSYGAAGKTDGKQVASDGSRAHARRGPTPAPVPEPEPSPSPAPPHGQGVRQQPDASRASGEGGRRGQNPRQDPAGPHGDAQVIHMGLVAEVQGIRPEWSARSIRRALEQPEVRERPADLIRAAFLLVAADPETQHPGRLAHDGPWWNQAARQARPRPAVPDWCGRCESAARRMVELGDGRVQRCPDCHPLAGTA</sequence>
<organism evidence="2 3">
    <name type="scientific">Actinomadura violacea</name>
    <dbReference type="NCBI Taxonomy" id="2819934"/>
    <lineage>
        <taxon>Bacteria</taxon>
        <taxon>Bacillati</taxon>
        <taxon>Actinomycetota</taxon>
        <taxon>Actinomycetes</taxon>
        <taxon>Streptosporangiales</taxon>
        <taxon>Thermomonosporaceae</taxon>
        <taxon>Actinomadura</taxon>
    </lineage>
</organism>
<keyword evidence="3" id="KW-1185">Reference proteome</keyword>
<feature type="compositionally biased region" description="Basic and acidic residues" evidence="1">
    <location>
        <begin position="137"/>
        <end position="159"/>
    </location>
</feature>
<proteinExistence type="predicted"/>
<dbReference type="Proteomes" id="UP000680206">
    <property type="component" value="Unassembled WGS sequence"/>
</dbReference>
<evidence type="ECO:0000313" key="3">
    <source>
        <dbReference type="Proteomes" id="UP000680206"/>
    </source>
</evidence>
<feature type="compositionally biased region" description="Basic and acidic residues" evidence="1">
    <location>
        <begin position="106"/>
        <end position="124"/>
    </location>
</feature>
<feature type="region of interest" description="Disordered" evidence="1">
    <location>
        <begin position="106"/>
        <end position="252"/>
    </location>
</feature>